<feature type="transmembrane region" description="Helical" evidence="1">
    <location>
        <begin position="194"/>
        <end position="212"/>
    </location>
</feature>
<dbReference type="EMBL" id="JAUKPO010000010">
    <property type="protein sequence ID" value="MDO1448200.1"/>
    <property type="molecule type" value="Genomic_DNA"/>
</dbReference>
<evidence type="ECO:0008006" key="4">
    <source>
        <dbReference type="Google" id="ProtNLM"/>
    </source>
</evidence>
<feature type="transmembrane region" description="Helical" evidence="1">
    <location>
        <begin position="140"/>
        <end position="159"/>
    </location>
</feature>
<feature type="transmembrane region" description="Helical" evidence="1">
    <location>
        <begin position="289"/>
        <end position="311"/>
    </location>
</feature>
<feature type="transmembrane region" description="Helical" evidence="1">
    <location>
        <begin position="317"/>
        <end position="339"/>
    </location>
</feature>
<keyword evidence="3" id="KW-1185">Reference proteome</keyword>
<dbReference type="RefSeq" id="WP_302039001.1">
    <property type="nucleotide sequence ID" value="NZ_JAUKPO010000010.1"/>
</dbReference>
<feature type="transmembrane region" description="Helical" evidence="1">
    <location>
        <begin position="34"/>
        <end position="52"/>
    </location>
</feature>
<keyword evidence="1" id="KW-0472">Membrane</keyword>
<feature type="transmembrane region" description="Helical" evidence="1">
    <location>
        <begin position="64"/>
        <end position="83"/>
    </location>
</feature>
<accession>A0ABT8R7Y0</accession>
<feature type="transmembrane region" description="Helical" evidence="1">
    <location>
        <begin position="112"/>
        <end position="134"/>
    </location>
</feature>
<evidence type="ECO:0000313" key="2">
    <source>
        <dbReference type="EMBL" id="MDO1448200.1"/>
    </source>
</evidence>
<gene>
    <name evidence="2" type="ORF">Q0590_18140</name>
</gene>
<organism evidence="2 3">
    <name type="scientific">Rhodocytophaga aerolata</name>
    <dbReference type="NCBI Taxonomy" id="455078"/>
    <lineage>
        <taxon>Bacteria</taxon>
        <taxon>Pseudomonadati</taxon>
        <taxon>Bacteroidota</taxon>
        <taxon>Cytophagia</taxon>
        <taxon>Cytophagales</taxon>
        <taxon>Rhodocytophagaceae</taxon>
        <taxon>Rhodocytophaga</taxon>
    </lineage>
</organism>
<sequence>MKPAPFLLPIALFSAITGIVTGLFRIGWFEFPAIGASEHGAIMVGSFMGTLISLERVSAFKNNYGFVIPLLSAGSLVAFLTGYAQAGQYLLIAASLGLLVITAIFQKNFIPAQFLIAFSGSVCWLLGNVMLVLWNMYPAAVSWWMAFILLTIVSSRLKASMAMQVSSGKYTILYVLLALYGLSLLMPFHGNGRYLSGIALVFIAPWLLLFDVAHLTGVSKYSGWLVFTGFAWLLFTGVCMLWGEMIGPLYDSTLHSFFIGFLFTTIMAQGPKILPSLLGKTIQPFHPILYLWFALLQASLLLRISANFLNLYTLRQWAGLLNGIAMFSFFLTMGILLAIELRKTKKAHTLTSAKA</sequence>
<evidence type="ECO:0000313" key="3">
    <source>
        <dbReference type="Proteomes" id="UP001168528"/>
    </source>
</evidence>
<feature type="transmembrane region" description="Helical" evidence="1">
    <location>
        <begin position="89"/>
        <end position="105"/>
    </location>
</feature>
<feature type="transmembrane region" description="Helical" evidence="1">
    <location>
        <begin position="224"/>
        <end position="243"/>
    </location>
</feature>
<comment type="caution">
    <text evidence="2">The sequence shown here is derived from an EMBL/GenBank/DDBJ whole genome shotgun (WGS) entry which is preliminary data.</text>
</comment>
<reference evidence="2" key="1">
    <citation type="submission" date="2023-07" db="EMBL/GenBank/DDBJ databases">
        <title>The genome sequence of Rhodocytophaga aerolata KACC 12507.</title>
        <authorList>
            <person name="Zhang X."/>
        </authorList>
    </citation>
    <scope>NUCLEOTIDE SEQUENCE</scope>
    <source>
        <strain evidence="2">KACC 12507</strain>
    </source>
</reference>
<keyword evidence="1" id="KW-0812">Transmembrane</keyword>
<dbReference type="Proteomes" id="UP001168528">
    <property type="component" value="Unassembled WGS sequence"/>
</dbReference>
<evidence type="ECO:0000256" key="1">
    <source>
        <dbReference type="SAM" id="Phobius"/>
    </source>
</evidence>
<proteinExistence type="predicted"/>
<feature type="transmembrane region" description="Helical" evidence="1">
    <location>
        <begin position="249"/>
        <end position="268"/>
    </location>
</feature>
<keyword evidence="1" id="KW-1133">Transmembrane helix</keyword>
<feature type="transmembrane region" description="Helical" evidence="1">
    <location>
        <begin position="7"/>
        <end position="28"/>
    </location>
</feature>
<name>A0ABT8R7Y0_9BACT</name>
<protein>
    <recommendedName>
        <fullName evidence="4">NnrS family protein</fullName>
    </recommendedName>
</protein>
<feature type="transmembrane region" description="Helical" evidence="1">
    <location>
        <begin position="171"/>
        <end position="188"/>
    </location>
</feature>